<reference evidence="9" key="1">
    <citation type="submission" date="2018-09" db="EMBL/GenBank/DDBJ databases">
        <title>Chryseolinea sp. KIS68-18 isolated from soil.</title>
        <authorList>
            <person name="Weon H.-Y."/>
            <person name="Kwon S.-W."/>
            <person name="Lee S.A."/>
        </authorList>
    </citation>
    <scope>NUCLEOTIDE SEQUENCE [LARGE SCALE GENOMIC DNA]</scope>
    <source>
        <strain evidence="9">KIS68-18</strain>
    </source>
</reference>
<dbReference type="Gene3D" id="1.10.3730.20">
    <property type="match status" value="1"/>
</dbReference>
<evidence type="ECO:0000256" key="6">
    <source>
        <dbReference type="SAM" id="Phobius"/>
    </source>
</evidence>
<dbReference type="InterPro" id="IPR000620">
    <property type="entry name" value="EamA_dom"/>
</dbReference>
<dbReference type="Pfam" id="PF00892">
    <property type="entry name" value="EamA"/>
    <property type="match status" value="1"/>
</dbReference>
<name>A0A385SWC6_9BACT</name>
<sequence length="137" mass="15116">MWWIYTLLPAFLAVLTASFAKVEMKNIDTDLATAVRAFSVLLLVWAMALMRGRTDATAPLTRQNVIVLFLSGIATGLSWLCYVKALQLRRTFPVAPVDRLSLVLTILFSVVFLGETLTMQKTIGAICIVVGTLIIIQ</sequence>
<dbReference type="RefSeq" id="WP_119757850.1">
    <property type="nucleotide sequence ID" value="NZ_CP032382.1"/>
</dbReference>
<keyword evidence="3 6" id="KW-0812">Transmembrane</keyword>
<comment type="similarity">
    <text evidence="2">Belongs to the EamA transporter family.</text>
</comment>
<feature type="domain" description="EamA" evidence="7">
    <location>
        <begin position="2"/>
        <end position="136"/>
    </location>
</feature>
<keyword evidence="4 6" id="KW-1133">Transmembrane helix</keyword>
<dbReference type="PANTHER" id="PTHR32322">
    <property type="entry name" value="INNER MEMBRANE TRANSPORTER"/>
    <property type="match status" value="1"/>
</dbReference>
<evidence type="ECO:0000256" key="2">
    <source>
        <dbReference type="ARBA" id="ARBA00007362"/>
    </source>
</evidence>
<accession>A0A385SWC6</accession>
<dbReference type="GO" id="GO:0016020">
    <property type="term" value="C:membrane"/>
    <property type="evidence" value="ECO:0007669"/>
    <property type="project" value="UniProtKB-SubCell"/>
</dbReference>
<dbReference type="Proteomes" id="UP000266183">
    <property type="component" value="Chromosome"/>
</dbReference>
<dbReference type="EMBL" id="CP032382">
    <property type="protein sequence ID" value="AYB34591.1"/>
    <property type="molecule type" value="Genomic_DNA"/>
</dbReference>
<protein>
    <submittedName>
        <fullName evidence="8">EamA family transporter</fullName>
    </submittedName>
</protein>
<dbReference type="KEGG" id="chk:D4L85_30175"/>
<dbReference type="InterPro" id="IPR037185">
    <property type="entry name" value="EmrE-like"/>
</dbReference>
<evidence type="ECO:0000313" key="8">
    <source>
        <dbReference type="EMBL" id="AYB34591.1"/>
    </source>
</evidence>
<dbReference type="OrthoDB" id="9806718at2"/>
<evidence type="ECO:0000256" key="4">
    <source>
        <dbReference type="ARBA" id="ARBA00022989"/>
    </source>
</evidence>
<dbReference type="AlphaFoldDB" id="A0A385SWC6"/>
<feature type="transmembrane region" description="Helical" evidence="6">
    <location>
        <begin position="65"/>
        <end position="86"/>
    </location>
</feature>
<evidence type="ECO:0000313" key="9">
    <source>
        <dbReference type="Proteomes" id="UP000266183"/>
    </source>
</evidence>
<gene>
    <name evidence="8" type="ORF">D4L85_30175</name>
</gene>
<organism evidence="8 9">
    <name type="scientific">Chryseolinea soli</name>
    <dbReference type="NCBI Taxonomy" id="2321403"/>
    <lineage>
        <taxon>Bacteria</taxon>
        <taxon>Pseudomonadati</taxon>
        <taxon>Bacteroidota</taxon>
        <taxon>Cytophagia</taxon>
        <taxon>Cytophagales</taxon>
        <taxon>Fulvivirgaceae</taxon>
        <taxon>Chryseolinea</taxon>
    </lineage>
</organism>
<keyword evidence="5 6" id="KW-0472">Membrane</keyword>
<evidence type="ECO:0000256" key="5">
    <source>
        <dbReference type="ARBA" id="ARBA00023136"/>
    </source>
</evidence>
<proteinExistence type="inferred from homology"/>
<evidence type="ECO:0000256" key="1">
    <source>
        <dbReference type="ARBA" id="ARBA00004141"/>
    </source>
</evidence>
<dbReference type="SUPFAM" id="SSF103481">
    <property type="entry name" value="Multidrug resistance efflux transporter EmrE"/>
    <property type="match status" value="1"/>
</dbReference>
<keyword evidence="9" id="KW-1185">Reference proteome</keyword>
<evidence type="ECO:0000259" key="7">
    <source>
        <dbReference type="Pfam" id="PF00892"/>
    </source>
</evidence>
<dbReference type="InterPro" id="IPR050638">
    <property type="entry name" value="AA-Vitamin_Transporters"/>
</dbReference>
<comment type="subcellular location">
    <subcellularLocation>
        <location evidence="1">Membrane</location>
        <topology evidence="1">Multi-pass membrane protein</topology>
    </subcellularLocation>
</comment>
<feature type="transmembrane region" description="Helical" evidence="6">
    <location>
        <begin position="106"/>
        <end position="136"/>
    </location>
</feature>
<dbReference type="PANTHER" id="PTHR32322:SF2">
    <property type="entry name" value="EAMA DOMAIN-CONTAINING PROTEIN"/>
    <property type="match status" value="1"/>
</dbReference>
<feature type="transmembrane region" description="Helical" evidence="6">
    <location>
        <begin position="36"/>
        <end position="53"/>
    </location>
</feature>
<evidence type="ECO:0000256" key="3">
    <source>
        <dbReference type="ARBA" id="ARBA00022692"/>
    </source>
</evidence>